<dbReference type="Pfam" id="PF04542">
    <property type="entry name" value="Sigma70_r2"/>
    <property type="match status" value="1"/>
</dbReference>
<dbReference type="Proteomes" id="UP001589896">
    <property type="component" value="Unassembled WGS sequence"/>
</dbReference>
<dbReference type="InterPro" id="IPR013324">
    <property type="entry name" value="RNA_pol_sigma_r3/r4-like"/>
</dbReference>
<dbReference type="InterPro" id="IPR007627">
    <property type="entry name" value="RNA_pol_sigma70_r2"/>
</dbReference>
<proteinExistence type="inferred from homology"/>
<dbReference type="SUPFAM" id="SSF88946">
    <property type="entry name" value="Sigma2 domain of RNA polymerase sigma factors"/>
    <property type="match status" value="1"/>
</dbReference>
<evidence type="ECO:0000256" key="3">
    <source>
        <dbReference type="ARBA" id="ARBA00023082"/>
    </source>
</evidence>
<name>A0ABV6RMT8_9GAMM</name>
<dbReference type="PANTHER" id="PTHR43133:SF25">
    <property type="entry name" value="RNA POLYMERASE SIGMA FACTOR RFAY-RELATED"/>
    <property type="match status" value="1"/>
</dbReference>
<organism evidence="7 8">
    <name type="scientific">Lysobacter korlensis</name>
    <dbReference type="NCBI Taxonomy" id="553636"/>
    <lineage>
        <taxon>Bacteria</taxon>
        <taxon>Pseudomonadati</taxon>
        <taxon>Pseudomonadota</taxon>
        <taxon>Gammaproteobacteria</taxon>
        <taxon>Lysobacterales</taxon>
        <taxon>Lysobacteraceae</taxon>
        <taxon>Lysobacter</taxon>
    </lineage>
</organism>
<protein>
    <submittedName>
        <fullName evidence="7">RNA polymerase sigma factor</fullName>
    </submittedName>
</protein>
<dbReference type="Gene3D" id="1.10.10.10">
    <property type="entry name" value="Winged helix-like DNA-binding domain superfamily/Winged helix DNA-binding domain"/>
    <property type="match status" value="1"/>
</dbReference>
<evidence type="ECO:0000256" key="1">
    <source>
        <dbReference type="ARBA" id="ARBA00010641"/>
    </source>
</evidence>
<evidence type="ECO:0000256" key="4">
    <source>
        <dbReference type="ARBA" id="ARBA00023163"/>
    </source>
</evidence>
<comment type="caution">
    <text evidence="7">The sequence shown here is derived from an EMBL/GenBank/DDBJ whole genome shotgun (WGS) entry which is preliminary data.</text>
</comment>
<dbReference type="Pfam" id="PF08281">
    <property type="entry name" value="Sigma70_r4_2"/>
    <property type="match status" value="1"/>
</dbReference>
<dbReference type="PANTHER" id="PTHR43133">
    <property type="entry name" value="RNA POLYMERASE ECF-TYPE SIGMA FACTO"/>
    <property type="match status" value="1"/>
</dbReference>
<dbReference type="InterPro" id="IPR014284">
    <property type="entry name" value="RNA_pol_sigma-70_dom"/>
</dbReference>
<feature type="domain" description="RNA polymerase sigma factor 70 region 4 type 2" evidence="6">
    <location>
        <begin position="131"/>
        <end position="179"/>
    </location>
</feature>
<evidence type="ECO:0000256" key="2">
    <source>
        <dbReference type="ARBA" id="ARBA00023015"/>
    </source>
</evidence>
<dbReference type="RefSeq" id="WP_386668025.1">
    <property type="nucleotide sequence ID" value="NZ_JBHLTG010000002.1"/>
</dbReference>
<dbReference type="InterPro" id="IPR013325">
    <property type="entry name" value="RNA_pol_sigma_r2"/>
</dbReference>
<accession>A0ABV6RMT8</accession>
<keyword evidence="4" id="KW-0804">Transcription</keyword>
<comment type="similarity">
    <text evidence="1">Belongs to the sigma-70 factor family. ECF subfamily.</text>
</comment>
<dbReference type="NCBIfam" id="TIGR02937">
    <property type="entry name" value="sigma70-ECF"/>
    <property type="match status" value="1"/>
</dbReference>
<dbReference type="EMBL" id="JBHLTG010000002">
    <property type="protein sequence ID" value="MFC0678300.1"/>
    <property type="molecule type" value="Genomic_DNA"/>
</dbReference>
<evidence type="ECO:0000259" key="5">
    <source>
        <dbReference type="Pfam" id="PF04542"/>
    </source>
</evidence>
<evidence type="ECO:0000313" key="8">
    <source>
        <dbReference type="Proteomes" id="UP001589896"/>
    </source>
</evidence>
<dbReference type="CDD" id="cd06171">
    <property type="entry name" value="Sigma70_r4"/>
    <property type="match status" value="1"/>
</dbReference>
<reference evidence="7 8" key="1">
    <citation type="submission" date="2024-09" db="EMBL/GenBank/DDBJ databases">
        <authorList>
            <person name="Sun Q."/>
            <person name="Mori K."/>
        </authorList>
    </citation>
    <scope>NUCLEOTIDE SEQUENCE [LARGE SCALE GENOMIC DNA]</scope>
    <source>
        <strain evidence="7 8">KCTC 23076</strain>
    </source>
</reference>
<keyword evidence="2" id="KW-0805">Transcription regulation</keyword>
<feature type="domain" description="RNA polymerase sigma-70 region 2" evidence="5">
    <location>
        <begin position="27"/>
        <end position="95"/>
    </location>
</feature>
<dbReference type="InterPro" id="IPR013249">
    <property type="entry name" value="RNA_pol_sigma70_r4_t2"/>
</dbReference>
<evidence type="ECO:0000259" key="6">
    <source>
        <dbReference type="Pfam" id="PF08281"/>
    </source>
</evidence>
<evidence type="ECO:0000313" key="7">
    <source>
        <dbReference type="EMBL" id="MFC0678300.1"/>
    </source>
</evidence>
<dbReference type="InterPro" id="IPR036388">
    <property type="entry name" value="WH-like_DNA-bd_sf"/>
</dbReference>
<keyword evidence="8" id="KW-1185">Reference proteome</keyword>
<sequence length="199" mass="22517">MSADHAGDDIVLLRSAIEGDSAAFTALFDRYEKRVLNVCWRIVQHREDAEDAAAIAFQTLWSRRHHVREVDGSVWPWLLTTTVNVCNTYRRGRGRYRTFLAKLRPEVWHVSATEVAEQRIEQQGRLGPTWTAFARLTADEQTILLLCVVEELPQADVARALGIRPGTVKSRLSRAKERLRNLIETESALRADPAGEGRG</sequence>
<dbReference type="InterPro" id="IPR039425">
    <property type="entry name" value="RNA_pol_sigma-70-like"/>
</dbReference>
<keyword evidence="3" id="KW-0731">Sigma factor</keyword>
<gene>
    <name evidence="7" type="ORF">ACFFGH_10655</name>
</gene>
<dbReference type="Gene3D" id="1.10.1740.10">
    <property type="match status" value="1"/>
</dbReference>
<dbReference type="SUPFAM" id="SSF88659">
    <property type="entry name" value="Sigma3 and sigma4 domains of RNA polymerase sigma factors"/>
    <property type="match status" value="1"/>
</dbReference>